<dbReference type="Proteomes" id="UP001498476">
    <property type="component" value="Unassembled WGS sequence"/>
</dbReference>
<keyword evidence="2" id="KW-0227">DNA damage</keyword>
<feature type="region of interest" description="Disordered" evidence="3">
    <location>
        <begin position="487"/>
        <end position="528"/>
    </location>
</feature>
<dbReference type="Pfam" id="PF01119">
    <property type="entry name" value="DNA_mis_repair"/>
    <property type="match status" value="1"/>
</dbReference>
<evidence type="ECO:0000313" key="5">
    <source>
        <dbReference type="EMBL" id="KAK7421065.1"/>
    </source>
</evidence>
<sequence>MAISALPPSTARLLGSSVVISNPVSLVKELIDNGIDAGATSIEVNISPNTVDKIQVRDNGRGIQVDDFDLLGRRAHTSKLRNFEELETKGGQTLGFRGEALASVSSLAIVKVTTKTARDPVASLLLLRFGDGGVEKKQPVAAPIGTTVQALKLFDNIPVRKQVALKESRKTLMSIKRLLETYALALPRIRLSLKVPSDPQQIWTYSPSSSANTHEAVTQVFGHSLSTQCVEVTAALSADGTGSFPSAAWGTLTAFFPRPNGQFGAIKDKRQFISVDSRPILSSRGTGKKIVAIFKKELAVALGSGGPSRSLSNPFMRLSIKCEPGSYDANVSPLKDEVMFKDEQGLLDCFQALCDRVYKSSGSSLRMRRRRSGSKPDGDADKLSAGSQPGSSSQLGPGSKATPIDVDTLEDVDEFPLDDLELLEAFDDVELENIIGTSGNTAQGAVGFESQVTPSCTQASTEVSDTSGSSKTVPAMMRTITTVNLARKESNSSDEGSTIGLVRVQVAPRRETSPTPNQTGSRPDHIDSAPVHRLEDIGRYFQPKKYQPIEIASDETATLGNLHNKEELNICETTRQHEIGRQPLMELTPAMLNALRDEDEEVSQEGVNSFSSPEPDILLPHTAPQGDLVAPLTRGGPPVTGDLGLTPNDRRRPALLSSRTPPGHHRRPIPCHLSEYLDLRYCPAGAPVTQELKPDPKEWEDALETQSKTMTLDKL</sequence>
<gene>
    <name evidence="5" type="ORF">QQX98_002423</name>
</gene>
<dbReference type="Gene3D" id="3.30.565.10">
    <property type="entry name" value="Histidine kinase-like ATPase, C-terminal domain"/>
    <property type="match status" value="1"/>
</dbReference>
<dbReference type="Pfam" id="PF13589">
    <property type="entry name" value="HATPase_c_3"/>
    <property type="match status" value="1"/>
</dbReference>
<dbReference type="InterPro" id="IPR020568">
    <property type="entry name" value="Ribosomal_Su5_D2-typ_SF"/>
</dbReference>
<evidence type="ECO:0000256" key="1">
    <source>
        <dbReference type="ARBA" id="ARBA00006082"/>
    </source>
</evidence>
<evidence type="ECO:0000259" key="4">
    <source>
        <dbReference type="SMART" id="SM01340"/>
    </source>
</evidence>
<feature type="region of interest" description="Disordered" evidence="3">
    <location>
        <begin position="691"/>
        <end position="715"/>
    </location>
</feature>
<dbReference type="InterPro" id="IPR014762">
    <property type="entry name" value="DNA_mismatch_repair_CS"/>
</dbReference>
<dbReference type="InterPro" id="IPR038973">
    <property type="entry name" value="MutL/Mlh/Pms-like"/>
</dbReference>
<comment type="similarity">
    <text evidence="1">Belongs to the DNA mismatch repair MutL/HexB family.</text>
</comment>
<dbReference type="EMBL" id="JAZAVJ010000025">
    <property type="protein sequence ID" value="KAK7421065.1"/>
    <property type="molecule type" value="Genomic_DNA"/>
</dbReference>
<feature type="compositionally biased region" description="Polar residues" evidence="3">
    <location>
        <begin position="704"/>
        <end position="715"/>
    </location>
</feature>
<dbReference type="NCBIfam" id="TIGR00585">
    <property type="entry name" value="mutl"/>
    <property type="match status" value="1"/>
</dbReference>
<dbReference type="PANTHER" id="PTHR10073:SF41">
    <property type="entry name" value="MISMATCH REPAIR PROTEIN, PUTATIVE (AFU_ORTHOLOGUE AFUA_8G05820)-RELATED"/>
    <property type="match status" value="1"/>
</dbReference>
<dbReference type="SUPFAM" id="SSF54211">
    <property type="entry name" value="Ribosomal protein S5 domain 2-like"/>
    <property type="match status" value="1"/>
</dbReference>
<feature type="region of interest" description="Disordered" evidence="3">
    <location>
        <begin position="635"/>
        <end position="669"/>
    </location>
</feature>
<dbReference type="Gene3D" id="3.30.230.10">
    <property type="match status" value="1"/>
</dbReference>
<keyword evidence="6" id="KW-1185">Reference proteome</keyword>
<dbReference type="PROSITE" id="PS00058">
    <property type="entry name" value="DNA_MISMATCH_REPAIR_1"/>
    <property type="match status" value="1"/>
</dbReference>
<feature type="domain" description="DNA mismatch repair protein S5" evidence="4">
    <location>
        <begin position="217"/>
        <end position="359"/>
    </location>
</feature>
<name>A0ABR1HIP9_9HYPO</name>
<feature type="region of interest" description="Disordered" evidence="3">
    <location>
        <begin position="364"/>
        <end position="404"/>
    </location>
</feature>
<dbReference type="InterPro" id="IPR036890">
    <property type="entry name" value="HATPase_C_sf"/>
</dbReference>
<organism evidence="5 6">
    <name type="scientific">Neonectria punicea</name>
    <dbReference type="NCBI Taxonomy" id="979145"/>
    <lineage>
        <taxon>Eukaryota</taxon>
        <taxon>Fungi</taxon>
        <taxon>Dikarya</taxon>
        <taxon>Ascomycota</taxon>
        <taxon>Pezizomycotina</taxon>
        <taxon>Sordariomycetes</taxon>
        <taxon>Hypocreomycetidae</taxon>
        <taxon>Hypocreales</taxon>
        <taxon>Nectriaceae</taxon>
        <taxon>Neonectria</taxon>
    </lineage>
</organism>
<dbReference type="InterPro" id="IPR002099">
    <property type="entry name" value="MutL/Mlh/PMS"/>
</dbReference>
<dbReference type="SUPFAM" id="SSF55874">
    <property type="entry name" value="ATPase domain of HSP90 chaperone/DNA topoisomerase II/histidine kinase"/>
    <property type="match status" value="1"/>
</dbReference>
<evidence type="ECO:0000256" key="2">
    <source>
        <dbReference type="ARBA" id="ARBA00022763"/>
    </source>
</evidence>
<accession>A0ABR1HIP9</accession>
<comment type="caution">
    <text evidence="5">The sequence shown here is derived from an EMBL/GenBank/DDBJ whole genome shotgun (WGS) entry which is preliminary data.</text>
</comment>
<dbReference type="SMART" id="SM01340">
    <property type="entry name" value="DNA_mis_repair"/>
    <property type="match status" value="1"/>
</dbReference>
<dbReference type="InterPro" id="IPR013507">
    <property type="entry name" value="DNA_mismatch_S5_2-like"/>
</dbReference>
<feature type="compositionally biased region" description="Low complexity" evidence="3">
    <location>
        <begin position="383"/>
        <end position="399"/>
    </location>
</feature>
<evidence type="ECO:0000313" key="6">
    <source>
        <dbReference type="Proteomes" id="UP001498476"/>
    </source>
</evidence>
<dbReference type="PANTHER" id="PTHR10073">
    <property type="entry name" value="DNA MISMATCH REPAIR PROTEIN MLH, PMS, MUTL"/>
    <property type="match status" value="1"/>
</dbReference>
<proteinExistence type="inferred from homology"/>
<evidence type="ECO:0000256" key="3">
    <source>
        <dbReference type="SAM" id="MobiDB-lite"/>
    </source>
</evidence>
<reference evidence="5 6" key="1">
    <citation type="journal article" date="2025" name="Microbiol. Resour. Announc.">
        <title>Draft genome sequences for Neonectria magnoliae and Neonectria punicea, canker pathogens of Liriodendron tulipifera and Acer saccharum in West Virginia.</title>
        <authorList>
            <person name="Petronek H.M."/>
            <person name="Kasson M.T."/>
            <person name="Metheny A.M."/>
            <person name="Stauder C.M."/>
            <person name="Lovett B."/>
            <person name="Lynch S.C."/>
            <person name="Garnas J.R."/>
            <person name="Kasson L.R."/>
            <person name="Stajich J.E."/>
        </authorList>
    </citation>
    <scope>NUCLEOTIDE SEQUENCE [LARGE SCALE GENOMIC DNA]</scope>
    <source>
        <strain evidence="5 6">NRRL 64653</strain>
    </source>
</reference>
<dbReference type="CDD" id="cd16926">
    <property type="entry name" value="HATPase_MutL-MLH-PMS-like"/>
    <property type="match status" value="1"/>
</dbReference>
<protein>
    <recommendedName>
        <fullName evidence="4">DNA mismatch repair protein S5 domain-containing protein</fullName>
    </recommendedName>
</protein>
<dbReference type="InterPro" id="IPR014721">
    <property type="entry name" value="Ribsml_uS5_D2-typ_fold_subgr"/>
</dbReference>